<accession>A0AB33AI47</accession>
<evidence type="ECO:0000256" key="1">
    <source>
        <dbReference type="ARBA" id="ARBA00008857"/>
    </source>
</evidence>
<evidence type="ECO:0000259" key="5">
    <source>
        <dbReference type="PROSITE" id="PS51898"/>
    </source>
</evidence>
<dbReference type="KEGG" id="mabb:MASS_1p0004"/>
<feature type="compositionally biased region" description="Polar residues" evidence="4">
    <location>
        <begin position="717"/>
        <end position="728"/>
    </location>
</feature>
<dbReference type="GO" id="GO:0006310">
    <property type="term" value="P:DNA recombination"/>
    <property type="evidence" value="ECO:0007669"/>
    <property type="project" value="UniProtKB-KW"/>
</dbReference>
<feature type="compositionally biased region" description="Basic and acidic residues" evidence="4">
    <location>
        <begin position="730"/>
        <end position="745"/>
    </location>
</feature>
<dbReference type="Gene3D" id="1.10.443.10">
    <property type="entry name" value="Intergrase catalytic core"/>
    <property type="match status" value="1"/>
</dbReference>
<comment type="similarity">
    <text evidence="1">Belongs to the 'phage' integrase family.</text>
</comment>
<evidence type="ECO:0000256" key="4">
    <source>
        <dbReference type="SAM" id="MobiDB-lite"/>
    </source>
</evidence>
<dbReference type="InterPro" id="IPR013762">
    <property type="entry name" value="Integrase-like_cat_sf"/>
</dbReference>
<keyword evidence="3" id="KW-0233">DNA recombination</keyword>
<keyword evidence="6" id="KW-0614">Plasmid</keyword>
<name>A0AB33AI47_9MYCO</name>
<reference evidence="6 7" key="1">
    <citation type="journal article" date="2013" name="Genome Announc.">
        <title>Complete Genome Sequence of Mycobacterium massiliense Clinical Strain Asan 50594, Belonging to the Type II Genotype.</title>
        <authorList>
            <person name="Kim B.J."/>
            <person name="Kim B.R."/>
            <person name="Hong S.H."/>
            <person name="Seok S.H."/>
            <person name="Kook Y.H."/>
            <person name="Kim B.J."/>
        </authorList>
    </citation>
    <scope>NUCLEOTIDE SEQUENCE [LARGE SCALE GENOMIC DNA]</scope>
    <source>
        <strain evidence="6 7">50594</strain>
    </source>
</reference>
<feature type="domain" description="Tyr recombinase" evidence="5">
    <location>
        <begin position="349"/>
        <end position="582"/>
    </location>
</feature>
<dbReference type="PANTHER" id="PTHR30349">
    <property type="entry name" value="PHAGE INTEGRASE-RELATED"/>
    <property type="match status" value="1"/>
</dbReference>
<evidence type="ECO:0000256" key="2">
    <source>
        <dbReference type="ARBA" id="ARBA00023125"/>
    </source>
</evidence>
<gene>
    <name evidence="6" type="ORF">MASS_1p0004</name>
</gene>
<dbReference type="Pfam" id="PF00589">
    <property type="entry name" value="Phage_integrase"/>
    <property type="match status" value="1"/>
</dbReference>
<protein>
    <submittedName>
        <fullName evidence="6">Transposase</fullName>
    </submittedName>
</protein>
<dbReference type="InterPro" id="IPR011010">
    <property type="entry name" value="DNA_brk_join_enz"/>
</dbReference>
<dbReference type="EMBL" id="CP004375">
    <property type="protein sequence ID" value="AGM31564.1"/>
    <property type="molecule type" value="Genomic_DNA"/>
</dbReference>
<evidence type="ECO:0000313" key="6">
    <source>
        <dbReference type="EMBL" id="AGM31564.1"/>
    </source>
</evidence>
<dbReference type="SUPFAM" id="SSF56349">
    <property type="entry name" value="DNA breaking-rejoining enzymes"/>
    <property type="match status" value="1"/>
</dbReference>
<proteinExistence type="inferred from homology"/>
<dbReference type="RefSeq" id="WP_016343784.1">
    <property type="nucleotide sequence ID" value="NC_021278.1"/>
</dbReference>
<dbReference type="InterPro" id="IPR002104">
    <property type="entry name" value="Integrase_catalytic"/>
</dbReference>
<evidence type="ECO:0000313" key="7">
    <source>
        <dbReference type="Proteomes" id="UP000013961"/>
    </source>
</evidence>
<dbReference type="GO" id="GO:0015074">
    <property type="term" value="P:DNA integration"/>
    <property type="evidence" value="ECO:0007669"/>
    <property type="project" value="InterPro"/>
</dbReference>
<sequence>MTGSNTHPRGSMRPARAAADQVWAQQWELVPQSCRSLTYALDTAPIKSVFVHNPRYWRNLDSHDFTPVDVPQRFCDELAWWVWTCAHDDVRKIDPSLLKWCGRALTAAAAEYHQQHHQWPRSIADLPTATIVRHAMFEFEHRNKRLPSAGARRQITGFIEHLHLYVSVRCTPAPWWAHDVWDLSADPRIPQREHEPSHDKVVRLAGIEPAWLREGVRFWLRTSLTGELLRWTSVVDRARDMARHLGPFLAARNITDPLITDDRGELRLLFTEFSEYLKSPEAAARPDKPLSPSAIDATQSQTQVFYAFMVDHADEAAAATGNPRWADITDTHTRLWGAAFRTRRANRSRELTWFSTSELQQMLCYLDVLAADRGQSVAITHPDSTISVVAGLGDPQAARVWLLQALTGRRASEILMLDFDPLLPIPGQDRPTASDDPDAFVAKLRYQQTKVDGVTPTILVEQAVVNVIAEQQAWINDRYPGLTPKYLFLGLRYQHRGQRPRSYQSYGVVLGKLDKIHGLTDTAGKPLRFSHTHRLRHTRATELLNDGVPIHVVQRYLGHASPEMTLRYAATLAATAEAEFLKHKKIGAHGTEIAVSPSDIYDLTQLSSRTDRVLPNGVCLLPPLKSCDKGNACLSCGHFATDVTHLDELLDQRSKTQALIEVRRSQYHARTGRELTDDNVWIHERRREIASLDAIIERLRTDPAATNDGKSVGGAGTTNRLPLLQNKTRGSHESVLRKADPGASQ</sequence>
<dbReference type="GO" id="GO:0003677">
    <property type="term" value="F:DNA binding"/>
    <property type="evidence" value="ECO:0007669"/>
    <property type="project" value="UniProtKB-KW"/>
</dbReference>
<dbReference type="PROSITE" id="PS51898">
    <property type="entry name" value="TYR_RECOMBINASE"/>
    <property type="match status" value="1"/>
</dbReference>
<dbReference type="PANTHER" id="PTHR30349:SF41">
    <property type="entry name" value="INTEGRASE_RECOMBINASE PROTEIN MJ0367-RELATED"/>
    <property type="match status" value="1"/>
</dbReference>
<keyword evidence="2" id="KW-0238">DNA-binding</keyword>
<geneLocation type="plasmid" evidence="6 7">
    <name>1</name>
</geneLocation>
<dbReference type="InterPro" id="IPR050090">
    <property type="entry name" value="Tyrosine_recombinase_XerCD"/>
</dbReference>
<evidence type="ECO:0000256" key="3">
    <source>
        <dbReference type="ARBA" id="ARBA00023172"/>
    </source>
</evidence>
<dbReference type="Proteomes" id="UP000013961">
    <property type="component" value="Plasmid 1"/>
</dbReference>
<dbReference type="AlphaFoldDB" id="A0AB33AI47"/>
<organism evidence="6 7">
    <name type="scientific">Mycobacteroides abscessus subsp. bolletii 50594</name>
    <dbReference type="NCBI Taxonomy" id="1303024"/>
    <lineage>
        <taxon>Bacteria</taxon>
        <taxon>Bacillati</taxon>
        <taxon>Actinomycetota</taxon>
        <taxon>Actinomycetes</taxon>
        <taxon>Mycobacteriales</taxon>
        <taxon>Mycobacteriaceae</taxon>
        <taxon>Mycobacteroides</taxon>
        <taxon>Mycobacteroides abscessus</taxon>
    </lineage>
</organism>
<feature type="region of interest" description="Disordered" evidence="4">
    <location>
        <begin position="704"/>
        <end position="745"/>
    </location>
</feature>